<sequence>MPDAAAHDRSRFPFWFQIAPRYRPNQPSQPHCSPPPNLANRPRPQATPDKAIPLRSLCSLLRSHSSTAWPQPHASSPS</sequence>
<evidence type="ECO:0000313" key="3">
    <source>
        <dbReference type="Proteomes" id="UP000800094"/>
    </source>
</evidence>
<protein>
    <submittedName>
        <fullName evidence="2">Uncharacterized protein</fullName>
    </submittedName>
</protein>
<accession>A0A6A6IIJ8</accession>
<organism evidence="2 3">
    <name type="scientific">Trematosphaeria pertusa</name>
    <dbReference type="NCBI Taxonomy" id="390896"/>
    <lineage>
        <taxon>Eukaryota</taxon>
        <taxon>Fungi</taxon>
        <taxon>Dikarya</taxon>
        <taxon>Ascomycota</taxon>
        <taxon>Pezizomycotina</taxon>
        <taxon>Dothideomycetes</taxon>
        <taxon>Pleosporomycetidae</taxon>
        <taxon>Pleosporales</taxon>
        <taxon>Massarineae</taxon>
        <taxon>Trematosphaeriaceae</taxon>
        <taxon>Trematosphaeria</taxon>
    </lineage>
</organism>
<reference evidence="2" key="1">
    <citation type="journal article" date="2020" name="Stud. Mycol.">
        <title>101 Dothideomycetes genomes: a test case for predicting lifestyles and emergence of pathogens.</title>
        <authorList>
            <person name="Haridas S."/>
            <person name="Albert R."/>
            <person name="Binder M."/>
            <person name="Bloem J."/>
            <person name="Labutti K."/>
            <person name="Salamov A."/>
            <person name="Andreopoulos B."/>
            <person name="Baker S."/>
            <person name="Barry K."/>
            <person name="Bills G."/>
            <person name="Bluhm B."/>
            <person name="Cannon C."/>
            <person name="Castanera R."/>
            <person name="Culley D."/>
            <person name="Daum C."/>
            <person name="Ezra D."/>
            <person name="Gonzalez J."/>
            <person name="Henrissat B."/>
            <person name="Kuo A."/>
            <person name="Liang C."/>
            <person name="Lipzen A."/>
            <person name="Lutzoni F."/>
            <person name="Magnuson J."/>
            <person name="Mondo S."/>
            <person name="Nolan M."/>
            <person name="Ohm R."/>
            <person name="Pangilinan J."/>
            <person name="Park H.-J."/>
            <person name="Ramirez L."/>
            <person name="Alfaro M."/>
            <person name="Sun H."/>
            <person name="Tritt A."/>
            <person name="Yoshinaga Y."/>
            <person name="Zwiers L.-H."/>
            <person name="Turgeon B."/>
            <person name="Goodwin S."/>
            <person name="Spatafora J."/>
            <person name="Crous P."/>
            <person name="Grigoriev I."/>
        </authorList>
    </citation>
    <scope>NUCLEOTIDE SEQUENCE</scope>
    <source>
        <strain evidence="2">CBS 122368</strain>
    </source>
</reference>
<keyword evidence="3" id="KW-1185">Reference proteome</keyword>
<evidence type="ECO:0000256" key="1">
    <source>
        <dbReference type="SAM" id="MobiDB-lite"/>
    </source>
</evidence>
<dbReference type="Proteomes" id="UP000800094">
    <property type="component" value="Unassembled WGS sequence"/>
</dbReference>
<feature type="region of interest" description="Disordered" evidence="1">
    <location>
        <begin position="21"/>
        <end position="52"/>
    </location>
</feature>
<dbReference type="AlphaFoldDB" id="A0A6A6IIJ8"/>
<dbReference type="EMBL" id="ML987194">
    <property type="protein sequence ID" value="KAF2250029.1"/>
    <property type="molecule type" value="Genomic_DNA"/>
</dbReference>
<proteinExistence type="predicted"/>
<gene>
    <name evidence="2" type="ORF">BU26DRAFT_518494</name>
</gene>
<evidence type="ECO:0000313" key="2">
    <source>
        <dbReference type="EMBL" id="KAF2250029.1"/>
    </source>
</evidence>
<name>A0A6A6IIJ8_9PLEO</name>
<dbReference type="RefSeq" id="XP_033685033.1">
    <property type="nucleotide sequence ID" value="XM_033828828.1"/>
</dbReference>
<dbReference type="GeneID" id="54582158"/>